<dbReference type="RefSeq" id="WP_380746865.1">
    <property type="nucleotide sequence ID" value="NZ_JBHTLI010000003.1"/>
</dbReference>
<proteinExistence type="predicted"/>
<reference evidence="4" key="1">
    <citation type="journal article" date="2019" name="Int. J. Syst. Evol. Microbiol.">
        <title>The Global Catalogue of Microorganisms (GCM) 10K type strain sequencing project: providing services to taxonomists for standard genome sequencing and annotation.</title>
        <authorList>
            <consortium name="The Broad Institute Genomics Platform"/>
            <consortium name="The Broad Institute Genome Sequencing Center for Infectious Disease"/>
            <person name="Wu L."/>
            <person name="Ma J."/>
        </authorList>
    </citation>
    <scope>NUCLEOTIDE SEQUENCE [LARGE SCALE GENOMIC DNA]</scope>
    <source>
        <strain evidence="4">CCUG 64793</strain>
    </source>
</reference>
<organism evidence="3 4">
    <name type="scientific">Salegentibacter chungangensis</name>
    <dbReference type="NCBI Taxonomy" id="1335724"/>
    <lineage>
        <taxon>Bacteria</taxon>
        <taxon>Pseudomonadati</taxon>
        <taxon>Bacteroidota</taxon>
        <taxon>Flavobacteriia</taxon>
        <taxon>Flavobacteriales</taxon>
        <taxon>Flavobacteriaceae</taxon>
        <taxon>Salegentibacter</taxon>
    </lineage>
</organism>
<dbReference type="InterPro" id="IPR051161">
    <property type="entry name" value="Mannose-6P_isomerase_type2"/>
</dbReference>
<keyword evidence="4" id="KW-1185">Reference proteome</keyword>
<dbReference type="EMBL" id="JBHTLI010000003">
    <property type="protein sequence ID" value="MFD1096855.1"/>
    <property type="molecule type" value="Genomic_DNA"/>
</dbReference>
<dbReference type="InterPro" id="IPR049577">
    <property type="entry name" value="GMPP_N"/>
</dbReference>
<dbReference type="SUPFAM" id="SSF53448">
    <property type="entry name" value="Nucleotide-diphospho-sugar transferases"/>
    <property type="match status" value="1"/>
</dbReference>
<dbReference type="PANTHER" id="PTHR46390:SF1">
    <property type="entry name" value="MANNOSE-1-PHOSPHATE GUANYLYLTRANSFERASE"/>
    <property type="match status" value="1"/>
</dbReference>
<dbReference type="CDD" id="cd02509">
    <property type="entry name" value="GDP-M1P_Guanylyltransferase"/>
    <property type="match status" value="1"/>
</dbReference>
<comment type="caution">
    <text evidence="3">The sequence shown here is derived from an EMBL/GenBank/DDBJ whole genome shotgun (WGS) entry which is preliminary data.</text>
</comment>
<evidence type="ECO:0000313" key="4">
    <source>
        <dbReference type="Proteomes" id="UP001597131"/>
    </source>
</evidence>
<evidence type="ECO:0000259" key="1">
    <source>
        <dbReference type="Pfam" id="PF00483"/>
    </source>
</evidence>
<gene>
    <name evidence="3" type="ORF">ACFQ3Q_13920</name>
</gene>
<evidence type="ECO:0000313" key="3">
    <source>
        <dbReference type="EMBL" id="MFD1096855.1"/>
    </source>
</evidence>
<keyword evidence="3" id="KW-0548">Nucleotidyltransferase</keyword>
<dbReference type="InterPro" id="IPR005835">
    <property type="entry name" value="NTP_transferase_dom"/>
</dbReference>
<name>A0ABW3NV13_9FLAO</name>
<dbReference type="Pfam" id="PF00483">
    <property type="entry name" value="NTP_transferase"/>
    <property type="match status" value="1"/>
</dbReference>
<dbReference type="PANTHER" id="PTHR46390">
    <property type="entry name" value="MANNOSE-1-PHOSPHATE GUANYLYLTRANSFERASE"/>
    <property type="match status" value="1"/>
</dbReference>
<protein>
    <submittedName>
        <fullName evidence="3">Mannose-1-phosphate guanylyltransferase</fullName>
    </submittedName>
</protein>
<dbReference type="Pfam" id="PF22640">
    <property type="entry name" value="ManC_GMP_beta-helix"/>
    <property type="match status" value="1"/>
</dbReference>
<dbReference type="Gene3D" id="3.90.550.10">
    <property type="entry name" value="Spore Coat Polysaccharide Biosynthesis Protein SpsA, Chain A"/>
    <property type="match status" value="1"/>
</dbReference>
<dbReference type="SUPFAM" id="SSF159283">
    <property type="entry name" value="Guanosine diphospho-D-mannose pyrophosphorylase/mannose-6-phosphate isomerase linker domain"/>
    <property type="match status" value="1"/>
</dbReference>
<sequence length="359" mass="41057">MNKNYYAILMAGGVGSRFWPVSTAGYPKQFQDILGSGSTLLQTTFFRLAKMIPKENIYILTHKNYTEIVKKQLPKIDEEQIVAEPAMRNTAPSILLGALKIKEKNKDALMVVAPSDHWIQEEDKFSENLQQAFDEVEKEDKLLTLGIEPTFPNTGYGYIKYDKGSEGKVKPVIKFTEKPKFEKAKEFIEEGNYVWNAGIFVWSARFIIESFDQYLPEMLRLFNKGEDFWNKDGEKEFLEENYGLADNISIDYGIMENSDSVYVIPADFNWNDLGTWGSLQDELPQDEGQNTMINCKLLPIESSGNIVRTEGSKIVVLEGLKDYIVVESEKVLLVVPKSKEQDIKKIREKVMEDFGEYLG</sequence>
<dbReference type="InterPro" id="IPR054566">
    <property type="entry name" value="ManC/GMP-like_b-helix"/>
</dbReference>
<keyword evidence="3" id="KW-0808">Transferase</keyword>
<dbReference type="InterPro" id="IPR029044">
    <property type="entry name" value="Nucleotide-diphossugar_trans"/>
</dbReference>
<dbReference type="GO" id="GO:0016779">
    <property type="term" value="F:nucleotidyltransferase activity"/>
    <property type="evidence" value="ECO:0007669"/>
    <property type="project" value="UniProtKB-KW"/>
</dbReference>
<feature type="domain" description="MannoseP isomerase/GMP-like beta-helix" evidence="2">
    <location>
        <begin position="300"/>
        <end position="348"/>
    </location>
</feature>
<evidence type="ECO:0000259" key="2">
    <source>
        <dbReference type="Pfam" id="PF22640"/>
    </source>
</evidence>
<feature type="domain" description="Nucleotidyl transferase" evidence="1">
    <location>
        <begin position="7"/>
        <end position="285"/>
    </location>
</feature>
<accession>A0ABW3NV13</accession>
<dbReference type="Proteomes" id="UP001597131">
    <property type="component" value="Unassembled WGS sequence"/>
</dbReference>